<dbReference type="InParanoid" id="C5KRZ4"/>
<sequence>MDMEPMWDGNKPIMTGRAWPDETVIRRPGAKLDTRYGEFSSGVNDDAIKEVWSK</sequence>
<dbReference type="OrthoDB" id="10388874at2759"/>
<reference evidence="1 2" key="1">
    <citation type="submission" date="2008-07" db="EMBL/GenBank/DDBJ databases">
        <authorList>
            <person name="El-Sayed N."/>
            <person name="Caler E."/>
            <person name="Inman J."/>
            <person name="Amedeo P."/>
            <person name="Hass B."/>
            <person name="Wortman J."/>
        </authorList>
    </citation>
    <scope>NUCLEOTIDE SEQUENCE [LARGE SCALE GENOMIC DNA]</scope>
    <source>
        <strain evidence="2">ATCC 50983 / TXsc</strain>
    </source>
</reference>
<organism evidence="2">
    <name type="scientific">Perkinsus marinus (strain ATCC 50983 / TXsc)</name>
    <dbReference type="NCBI Taxonomy" id="423536"/>
    <lineage>
        <taxon>Eukaryota</taxon>
        <taxon>Sar</taxon>
        <taxon>Alveolata</taxon>
        <taxon>Perkinsozoa</taxon>
        <taxon>Perkinsea</taxon>
        <taxon>Perkinsida</taxon>
        <taxon>Perkinsidae</taxon>
        <taxon>Perkinsus</taxon>
    </lineage>
</organism>
<keyword evidence="2" id="KW-1185">Reference proteome</keyword>
<dbReference type="Proteomes" id="UP000007800">
    <property type="component" value="Unassembled WGS sequence"/>
</dbReference>
<dbReference type="EMBL" id="GG675948">
    <property type="protein sequence ID" value="EER12749.1"/>
    <property type="molecule type" value="Genomic_DNA"/>
</dbReference>
<accession>C5KRZ4</accession>
<protein>
    <submittedName>
        <fullName evidence="1">Uncharacterized protein</fullName>
    </submittedName>
</protein>
<evidence type="ECO:0000313" key="1">
    <source>
        <dbReference type="EMBL" id="EER12749.1"/>
    </source>
</evidence>
<dbReference type="AlphaFoldDB" id="C5KRZ4"/>
<dbReference type="RefSeq" id="XP_002780954.1">
    <property type="nucleotide sequence ID" value="XM_002780908.1"/>
</dbReference>
<name>C5KRZ4_PERM5</name>
<gene>
    <name evidence="1" type="ORF">Pmar_PMAR009651</name>
</gene>
<dbReference type="GeneID" id="9058942"/>
<evidence type="ECO:0000313" key="2">
    <source>
        <dbReference type="Proteomes" id="UP000007800"/>
    </source>
</evidence>
<proteinExistence type="predicted"/>